<accession>A0A0C2RV34</accession>
<dbReference type="Proteomes" id="UP000054549">
    <property type="component" value="Unassembled WGS sequence"/>
</dbReference>
<name>A0A0C2RV34_AMAMK</name>
<keyword evidence="2" id="KW-1185">Reference proteome</keyword>
<dbReference type="AlphaFoldDB" id="A0A0C2RV34"/>
<evidence type="ECO:0000313" key="1">
    <source>
        <dbReference type="EMBL" id="KIL54100.1"/>
    </source>
</evidence>
<dbReference type="HOGENOM" id="CLU_2276786_0_0_1"/>
<reference evidence="1 2" key="1">
    <citation type="submission" date="2014-04" db="EMBL/GenBank/DDBJ databases">
        <title>Evolutionary Origins and Diversification of the Mycorrhizal Mutualists.</title>
        <authorList>
            <consortium name="DOE Joint Genome Institute"/>
            <consortium name="Mycorrhizal Genomics Consortium"/>
            <person name="Kohler A."/>
            <person name="Kuo A."/>
            <person name="Nagy L.G."/>
            <person name="Floudas D."/>
            <person name="Copeland A."/>
            <person name="Barry K.W."/>
            <person name="Cichocki N."/>
            <person name="Veneault-Fourrey C."/>
            <person name="LaButti K."/>
            <person name="Lindquist E.A."/>
            <person name="Lipzen A."/>
            <person name="Lundell T."/>
            <person name="Morin E."/>
            <person name="Murat C."/>
            <person name="Riley R."/>
            <person name="Ohm R."/>
            <person name="Sun H."/>
            <person name="Tunlid A."/>
            <person name="Henrissat B."/>
            <person name="Grigoriev I.V."/>
            <person name="Hibbett D.S."/>
            <person name="Martin F."/>
        </authorList>
    </citation>
    <scope>NUCLEOTIDE SEQUENCE [LARGE SCALE GENOMIC DNA]</scope>
    <source>
        <strain evidence="1 2">Koide BX008</strain>
    </source>
</reference>
<dbReference type="InParanoid" id="A0A0C2RV34"/>
<gene>
    <name evidence="1" type="ORF">M378DRAFT_19205</name>
</gene>
<organism evidence="1 2">
    <name type="scientific">Amanita muscaria (strain Koide BX008)</name>
    <dbReference type="NCBI Taxonomy" id="946122"/>
    <lineage>
        <taxon>Eukaryota</taxon>
        <taxon>Fungi</taxon>
        <taxon>Dikarya</taxon>
        <taxon>Basidiomycota</taxon>
        <taxon>Agaricomycotina</taxon>
        <taxon>Agaricomycetes</taxon>
        <taxon>Agaricomycetidae</taxon>
        <taxon>Agaricales</taxon>
        <taxon>Pluteineae</taxon>
        <taxon>Amanitaceae</taxon>
        <taxon>Amanita</taxon>
    </lineage>
</organism>
<evidence type="ECO:0000313" key="2">
    <source>
        <dbReference type="Proteomes" id="UP000054549"/>
    </source>
</evidence>
<protein>
    <submittedName>
        <fullName evidence="1">Uncharacterized protein</fullName>
    </submittedName>
</protein>
<sequence>MQQGSAFRPRLFWKVLSDFEVLPGVLDTCAFLELKFLPELEPDQTPTPIRLHTCMMSMEVTIHAYLLNLLLEPGNLDDSGSTGFDLWWHPQMLSACQGYNQV</sequence>
<dbReference type="EMBL" id="KN818943">
    <property type="protein sequence ID" value="KIL54100.1"/>
    <property type="molecule type" value="Genomic_DNA"/>
</dbReference>
<proteinExistence type="predicted"/>